<feature type="region of interest" description="Disordered" evidence="2">
    <location>
        <begin position="18"/>
        <end position="38"/>
    </location>
</feature>
<organism evidence="3 4">
    <name type="scientific">Rhodosorus marinus</name>
    <dbReference type="NCBI Taxonomy" id="101924"/>
    <lineage>
        <taxon>Eukaryota</taxon>
        <taxon>Rhodophyta</taxon>
        <taxon>Stylonematophyceae</taxon>
        <taxon>Stylonematales</taxon>
        <taxon>Stylonemataceae</taxon>
        <taxon>Rhodosorus</taxon>
    </lineage>
</organism>
<dbReference type="Proteomes" id="UP001157974">
    <property type="component" value="Unassembled WGS sequence"/>
</dbReference>
<dbReference type="AlphaFoldDB" id="A0AAV8UTA6"/>
<evidence type="ECO:0000256" key="1">
    <source>
        <dbReference type="SAM" id="Coils"/>
    </source>
</evidence>
<feature type="coiled-coil region" evidence="1">
    <location>
        <begin position="224"/>
        <end position="277"/>
    </location>
</feature>
<evidence type="ECO:0000313" key="3">
    <source>
        <dbReference type="EMBL" id="KAJ8905759.1"/>
    </source>
</evidence>
<keyword evidence="4" id="KW-1185">Reference proteome</keyword>
<evidence type="ECO:0000256" key="2">
    <source>
        <dbReference type="SAM" id="MobiDB-lite"/>
    </source>
</evidence>
<reference evidence="3 4" key="1">
    <citation type="journal article" date="2023" name="Nat. Commun.">
        <title>Origin of minicircular mitochondrial genomes in red algae.</title>
        <authorList>
            <person name="Lee Y."/>
            <person name="Cho C.H."/>
            <person name="Lee Y.M."/>
            <person name="Park S.I."/>
            <person name="Yang J.H."/>
            <person name="West J.A."/>
            <person name="Bhattacharya D."/>
            <person name="Yoon H.S."/>
        </authorList>
    </citation>
    <scope>NUCLEOTIDE SEQUENCE [LARGE SCALE GENOMIC DNA]</scope>
    <source>
        <strain evidence="3 4">CCMP1338</strain>
        <tissue evidence="3">Whole cell</tissue>
    </source>
</reference>
<proteinExistence type="predicted"/>
<protein>
    <submittedName>
        <fullName evidence="3">Uncharacterized protein</fullName>
    </submittedName>
</protein>
<feature type="compositionally biased region" description="Basic and acidic residues" evidence="2">
    <location>
        <begin position="190"/>
        <end position="207"/>
    </location>
</feature>
<sequence length="311" mass="36328">MIEVEELGEAVEVGNGLSVDDRNRERTGGNGDRGSDEDIEVYNGAAAKRNTARKRRFVFNAKADIVLLRLILVERPFAKEYGRMREAWKNIAEKLVETEILVDDRGARDRYSFLMKMYRKEPQGLRRLGTDEEFEIKEKLLASVCDLIRESKRGKGDASLRGFGQHTPDAEDPRGQGMKRSSGSEEDSFEDRPRKKDRAGRGSSEHTEALYIAHLNRLEETRIAWEKERLLREEQSRKEELKERQLDRREREKERLLREKQLTLERDRINIEAAERAEIRKGEEKRMDLMESMVRILQMTVPKAVGERMHE</sequence>
<dbReference type="EMBL" id="JAMWBK010000004">
    <property type="protein sequence ID" value="KAJ8905759.1"/>
    <property type="molecule type" value="Genomic_DNA"/>
</dbReference>
<evidence type="ECO:0000313" key="4">
    <source>
        <dbReference type="Proteomes" id="UP001157974"/>
    </source>
</evidence>
<keyword evidence="1" id="KW-0175">Coiled coil</keyword>
<dbReference type="PANTHER" id="PTHR37558:SF1">
    <property type="entry name" value="HTH CENPB-TYPE DOMAIN-CONTAINING PROTEIN"/>
    <property type="match status" value="1"/>
</dbReference>
<feature type="region of interest" description="Disordered" evidence="2">
    <location>
        <begin position="155"/>
        <end position="207"/>
    </location>
</feature>
<accession>A0AAV8UTA6</accession>
<gene>
    <name evidence="3" type="ORF">NDN08_002264</name>
</gene>
<comment type="caution">
    <text evidence="3">The sequence shown here is derived from an EMBL/GenBank/DDBJ whole genome shotgun (WGS) entry which is preliminary data.</text>
</comment>
<name>A0AAV8UTA6_9RHOD</name>
<dbReference type="PANTHER" id="PTHR37558">
    <property type="entry name" value="HTH CENPB-TYPE DOMAIN-CONTAINING PROTEIN"/>
    <property type="match status" value="1"/>
</dbReference>